<name>A0A926QGS5_9BACL</name>
<dbReference type="FunFam" id="3.30.1360.60:FF:000001">
    <property type="entry name" value="PTS system glucose-specific IIBC component PtsG"/>
    <property type="match status" value="1"/>
</dbReference>
<feature type="transmembrane region" description="Helical" evidence="12">
    <location>
        <begin position="249"/>
        <end position="270"/>
    </location>
</feature>
<dbReference type="GO" id="GO:0005886">
    <property type="term" value="C:plasma membrane"/>
    <property type="evidence" value="ECO:0007669"/>
    <property type="project" value="UniProtKB-SubCell"/>
</dbReference>
<keyword evidence="2" id="KW-0813">Transport</keyword>
<dbReference type="Pfam" id="PF02378">
    <property type="entry name" value="PTS_EIIC"/>
    <property type="match status" value="1"/>
</dbReference>
<keyword evidence="9 12" id="KW-1133">Transmembrane helix</keyword>
<evidence type="ECO:0000259" key="14">
    <source>
        <dbReference type="PROSITE" id="PS51103"/>
    </source>
</evidence>
<keyword evidence="8" id="KW-0418">Kinase</keyword>
<dbReference type="SUPFAM" id="SSF55604">
    <property type="entry name" value="Glucose permease domain IIB"/>
    <property type="match status" value="1"/>
</dbReference>
<feature type="transmembrane region" description="Helical" evidence="12">
    <location>
        <begin position="347"/>
        <end position="364"/>
    </location>
</feature>
<feature type="domain" description="PTS EIIC type-1" evidence="14">
    <location>
        <begin position="104"/>
        <end position="450"/>
    </location>
</feature>
<dbReference type="InterPro" id="IPR003352">
    <property type="entry name" value="PTS_EIIC"/>
</dbReference>
<dbReference type="EMBL" id="JACVVD010000001">
    <property type="protein sequence ID" value="MBD0378746.1"/>
    <property type="molecule type" value="Genomic_DNA"/>
</dbReference>
<evidence type="ECO:0000313" key="15">
    <source>
        <dbReference type="EMBL" id="MBD0378746.1"/>
    </source>
</evidence>
<evidence type="ECO:0000256" key="9">
    <source>
        <dbReference type="ARBA" id="ARBA00022989"/>
    </source>
</evidence>
<evidence type="ECO:0000256" key="8">
    <source>
        <dbReference type="ARBA" id="ARBA00022777"/>
    </source>
</evidence>
<evidence type="ECO:0000259" key="13">
    <source>
        <dbReference type="PROSITE" id="PS51098"/>
    </source>
</evidence>
<feature type="transmembrane region" description="Helical" evidence="12">
    <location>
        <begin position="420"/>
        <end position="440"/>
    </location>
</feature>
<dbReference type="GO" id="GO:0009401">
    <property type="term" value="P:phosphoenolpyruvate-dependent sugar phosphotransferase system"/>
    <property type="evidence" value="ECO:0007669"/>
    <property type="project" value="UniProtKB-KW"/>
</dbReference>
<evidence type="ECO:0000256" key="10">
    <source>
        <dbReference type="ARBA" id="ARBA00023136"/>
    </source>
</evidence>
<dbReference type="Gene3D" id="3.30.1360.60">
    <property type="entry name" value="Glucose permease domain IIB"/>
    <property type="match status" value="1"/>
</dbReference>
<dbReference type="PROSITE" id="PS51098">
    <property type="entry name" value="PTS_EIIB_TYPE_1"/>
    <property type="match status" value="1"/>
</dbReference>
<dbReference type="RefSeq" id="WP_188173183.1">
    <property type="nucleotide sequence ID" value="NZ_JACVVD010000001.1"/>
</dbReference>
<feature type="transmembrane region" description="Helical" evidence="12">
    <location>
        <begin position="370"/>
        <end position="390"/>
    </location>
</feature>
<evidence type="ECO:0000256" key="5">
    <source>
        <dbReference type="ARBA" id="ARBA00022679"/>
    </source>
</evidence>
<feature type="transmembrane region" description="Helical" evidence="12">
    <location>
        <begin position="175"/>
        <end position="195"/>
    </location>
</feature>
<proteinExistence type="predicted"/>
<dbReference type="PROSITE" id="PS51103">
    <property type="entry name" value="PTS_EIIC_TYPE_1"/>
    <property type="match status" value="1"/>
</dbReference>
<dbReference type="GO" id="GO:0090589">
    <property type="term" value="F:protein-phosphocysteine-trehalose phosphotransferase system transporter activity"/>
    <property type="evidence" value="ECO:0007669"/>
    <property type="project" value="TreeGrafter"/>
</dbReference>
<feature type="transmembrane region" description="Helical" evidence="12">
    <location>
        <begin position="277"/>
        <end position="295"/>
    </location>
</feature>
<keyword evidence="10 12" id="KW-0472">Membrane</keyword>
<dbReference type="InterPro" id="IPR050558">
    <property type="entry name" value="PTS_Sugar-Specific_Components"/>
</dbReference>
<comment type="caution">
    <text evidence="15">The sequence shown here is derived from an EMBL/GenBank/DDBJ whole genome shotgun (WGS) entry which is preliminary data.</text>
</comment>
<reference evidence="15" key="1">
    <citation type="submission" date="2020-09" db="EMBL/GenBank/DDBJ databases">
        <title>Draft Genome Sequence of Paenibacillus sp. WST5.</title>
        <authorList>
            <person name="Bao Z."/>
        </authorList>
    </citation>
    <scope>NUCLEOTIDE SEQUENCE</scope>
    <source>
        <strain evidence="15">WST5</strain>
    </source>
</reference>
<keyword evidence="4" id="KW-0762">Sugar transport</keyword>
<dbReference type="PANTHER" id="PTHR30175">
    <property type="entry name" value="PHOSPHOTRANSFERASE SYSTEM TRANSPORT PROTEIN"/>
    <property type="match status" value="1"/>
</dbReference>
<evidence type="ECO:0000256" key="12">
    <source>
        <dbReference type="SAM" id="Phobius"/>
    </source>
</evidence>
<sequence length="450" mass="47487">MKSDLQQIAHKLLLLLGGKPNIVDVSHCATRLRITVHEDSKVNTAEIEQMSGVEGVFIRGGQYQIIIGTGTVNKVHRALMEAYNNEPEKPADADHSVAVKKNRNPVVGLFQILSQIFVPIIPVIVAGGLLTGMLGMMKVFLSGAPDNDWIRMLGIISSSSFIILPVLIGFSAAKVFGSSPFMGAIIGGILTHPSLQDSMGLAQGTVIPILLSVYLMSMLEKGLRKIIPSALDLLVVPFTTILITGTVSVLVLGPLGTFIGSFISGACSMIYMKAGMIAGFLFGGLYPLLVLTGLHHSLNMIEAGLLADPTIGVNFLLPIWSMANVAQGGAGLAVFFMTRNQTLKRTAISASLTSFMGIIEPVIFGVNLKLIRPLVGAAVGGALGGAYVVFAHVAANSYGLTGIPMIAIIAPLGMLNLLHYLIGFCLAVGSAFLITLLLGIDEERGSNEVK</sequence>
<dbReference type="InterPro" id="IPR036878">
    <property type="entry name" value="Glu_permease_IIB"/>
</dbReference>
<keyword evidence="6" id="KW-0598">Phosphotransferase system</keyword>
<dbReference type="InterPro" id="IPR001996">
    <property type="entry name" value="PTS_IIB_1"/>
</dbReference>
<keyword evidence="3" id="KW-1003">Cell membrane</keyword>
<protein>
    <submittedName>
        <fullName evidence="15">PTS transporter subunit EIIC</fullName>
    </submittedName>
</protein>
<dbReference type="CDD" id="cd00212">
    <property type="entry name" value="PTS_IIB_glc"/>
    <property type="match status" value="1"/>
</dbReference>
<keyword evidence="5" id="KW-0808">Transferase</keyword>
<dbReference type="InterPro" id="IPR013013">
    <property type="entry name" value="PTS_EIIC_1"/>
</dbReference>
<dbReference type="AlphaFoldDB" id="A0A926QGS5"/>
<dbReference type="GO" id="GO:0008982">
    <property type="term" value="F:protein-N(PI)-phosphohistidine-sugar phosphotransferase activity"/>
    <property type="evidence" value="ECO:0007669"/>
    <property type="project" value="InterPro"/>
</dbReference>
<evidence type="ECO:0000256" key="1">
    <source>
        <dbReference type="ARBA" id="ARBA00004651"/>
    </source>
</evidence>
<feature type="active site" description="Phosphocysteine intermediate; for EIIB activity" evidence="11">
    <location>
        <position position="28"/>
    </location>
</feature>
<evidence type="ECO:0000256" key="2">
    <source>
        <dbReference type="ARBA" id="ARBA00022448"/>
    </source>
</evidence>
<dbReference type="GO" id="GO:0016301">
    <property type="term" value="F:kinase activity"/>
    <property type="evidence" value="ECO:0007669"/>
    <property type="project" value="UniProtKB-KW"/>
</dbReference>
<gene>
    <name evidence="15" type="ORF">ICC18_01245</name>
</gene>
<feature type="transmembrane region" description="Helical" evidence="12">
    <location>
        <begin position="106"/>
        <end position="129"/>
    </location>
</feature>
<organism evidence="15 16">
    <name type="scientific">Paenibacillus sedimenti</name>
    <dbReference type="NCBI Taxonomy" id="2770274"/>
    <lineage>
        <taxon>Bacteria</taxon>
        <taxon>Bacillati</taxon>
        <taxon>Bacillota</taxon>
        <taxon>Bacilli</taxon>
        <taxon>Bacillales</taxon>
        <taxon>Paenibacillaceae</taxon>
        <taxon>Paenibacillus</taxon>
    </lineage>
</organism>
<dbReference type="PROSITE" id="PS01035">
    <property type="entry name" value="PTS_EIIB_TYPE_1_CYS"/>
    <property type="match status" value="1"/>
</dbReference>
<evidence type="ECO:0000256" key="7">
    <source>
        <dbReference type="ARBA" id="ARBA00022692"/>
    </source>
</evidence>
<dbReference type="Proteomes" id="UP000650466">
    <property type="component" value="Unassembled WGS sequence"/>
</dbReference>
<evidence type="ECO:0000256" key="11">
    <source>
        <dbReference type="PROSITE-ProRule" id="PRU00421"/>
    </source>
</evidence>
<dbReference type="GO" id="GO:0015771">
    <property type="term" value="P:trehalose transport"/>
    <property type="evidence" value="ECO:0007669"/>
    <property type="project" value="TreeGrafter"/>
</dbReference>
<evidence type="ECO:0000256" key="4">
    <source>
        <dbReference type="ARBA" id="ARBA00022597"/>
    </source>
</evidence>
<comment type="subcellular location">
    <subcellularLocation>
        <location evidence="1">Cell membrane</location>
        <topology evidence="1">Multi-pass membrane protein</topology>
    </subcellularLocation>
</comment>
<feature type="domain" description="PTS EIIB type-1" evidence="13">
    <location>
        <begin position="6"/>
        <end position="89"/>
    </location>
</feature>
<evidence type="ECO:0000313" key="16">
    <source>
        <dbReference type="Proteomes" id="UP000650466"/>
    </source>
</evidence>
<feature type="transmembrane region" description="Helical" evidence="12">
    <location>
        <begin position="315"/>
        <end position="335"/>
    </location>
</feature>
<feature type="transmembrane region" description="Helical" evidence="12">
    <location>
        <begin position="149"/>
        <end position="168"/>
    </location>
</feature>
<dbReference type="PANTHER" id="PTHR30175:SF7">
    <property type="entry name" value="NEGATIVE REGULATOR OF SACY ACTIVITY"/>
    <property type="match status" value="1"/>
</dbReference>
<accession>A0A926QGS5</accession>
<keyword evidence="7 12" id="KW-0812">Transmembrane</keyword>
<evidence type="ECO:0000256" key="3">
    <source>
        <dbReference type="ARBA" id="ARBA00022475"/>
    </source>
</evidence>
<dbReference type="InterPro" id="IPR018113">
    <property type="entry name" value="PTrfase_EIIB_Cys"/>
</dbReference>
<dbReference type="Pfam" id="PF00367">
    <property type="entry name" value="PTS_EIIB"/>
    <property type="match status" value="1"/>
</dbReference>
<keyword evidence="16" id="KW-1185">Reference proteome</keyword>
<evidence type="ECO:0000256" key="6">
    <source>
        <dbReference type="ARBA" id="ARBA00022683"/>
    </source>
</evidence>